<sequence length="182" mass="19650">MRKHLLLLSFPVSPLSPLAGGVAAISVEQPAVVVARAGSWATLPCKASTSVSYIHWYRHQEGTAPKRILMLDMSSSYVTRDGVLTADKVHAKKGKDSTSSNLLLLKLAKSDEGVYYCAVWEDQSTALQEAQVLEQKVPNSQGAPVLDFPWVLGPWGFLGQPTVPWTLEDTPLRGSTAHDPGG</sequence>
<evidence type="ECO:0000256" key="7">
    <source>
        <dbReference type="SAM" id="SignalP"/>
    </source>
</evidence>
<dbReference type="PANTHER" id="PTHR19256:SF65">
    <property type="entry name" value="T CELL RECEPTOR GAMMA CONSTANT 1-RELATED"/>
    <property type="match status" value="1"/>
</dbReference>
<dbReference type="PROSITE" id="PS50835">
    <property type="entry name" value="IG_LIKE"/>
    <property type="match status" value="1"/>
</dbReference>
<dbReference type="GO" id="GO:0016020">
    <property type="term" value="C:membrane"/>
    <property type="evidence" value="ECO:0007669"/>
    <property type="project" value="UniProtKB-SubCell"/>
</dbReference>
<evidence type="ECO:0000256" key="2">
    <source>
        <dbReference type="ARBA" id="ARBA00022692"/>
    </source>
</evidence>
<comment type="subcellular location">
    <subcellularLocation>
        <location evidence="1">Membrane</location>
    </subcellularLocation>
</comment>
<keyword evidence="10" id="KW-1185">Reference proteome</keyword>
<reference evidence="9" key="1">
    <citation type="submission" date="2025-08" db="UniProtKB">
        <authorList>
            <consortium name="Ensembl"/>
        </authorList>
    </citation>
    <scope>IDENTIFICATION</scope>
</reference>
<name>A0A667G4Q2_LYNCA</name>
<dbReference type="Gene3D" id="2.60.40.10">
    <property type="entry name" value="Immunoglobulins"/>
    <property type="match status" value="1"/>
</dbReference>
<keyword evidence="5" id="KW-0675">Receptor</keyword>
<feature type="domain" description="Ig-like" evidence="8">
    <location>
        <begin position="11"/>
        <end position="133"/>
    </location>
</feature>
<dbReference type="InterPro" id="IPR036179">
    <property type="entry name" value="Ig-like_dom_sf"/>
</dbReference>
<evidence type="ECO:0000256" key="3">
    <source>
        <dbReference type="ARBA" id="ARBA00022989"/>
    </source>
</evidence>
<dbReference type="AlphaFoldDB" id="A0A667G4Q2"/>
<evidence type="ECO:0000256" key="4">
    <source>
        <dbReference type="ARBA" id="ARBA00023136"/>
    </source>
</evidence>
<feature type="chain" id="PRO_5025391343" description="Ig-like domain-containing protein" evidence="7">
    <location>
        <begin position="25"/>
        <end position="182"/>
    </location>
</feature>
<dbReference type="Pfam" id="PF07686">
    <property type="entry name" value="V-set"/>
    <property type="match status" value="1"/>
</dbReference>
<dbReference type="PANTHER" id="PTHR19256">
    <property type="entry name" value="T-CELL RECEPTOR GAMMA CHAIN"/>
    <property type="match status" value="1"/>
</dbReference>
<dbReference type="InterPro" id="IPR013783">
    <property type="entry name" value="Ig-like_fold"/>
</dbReference>
<dbReference type="InterPro" id="IPR003599">
    <property type="entry name" value="Ig_sub"/>
</dbReference>
<organism evidence="9 10">
    <name type="scientific">Lynx canadensis</name>
    <name type="common">Canada lynx</name>
    <name type="synonym">Felis canadensis</name>
    <dbReference type="NCBI Taxonomy" id="61383"/>
    <lineage>
        <taxon>Eukaryota</taxon>
        <taxon>Metazoa</taxon>
        <taxon>Chordata</taxon>
        <taxon>Craniata</taxon>
        <taxon>Vertebrata</taxon>
        <taxon>Euteleostomi</taxon>
        <taxon>Mammalia</taxon>
        <taxon>Eutheria</taxon>
        <taxon>Laurasiatheria</taxon>
        <taxon>Carnivora</taxon>
        <taxon>Feliformia</taxon>
        <taxon>Felidae</taxon>
        <taxon>Felinae</taxon>
        <taxon>Lynx</taxon>
    </lineage>
</organism>
<keyword evidence="4" id="KW-0472">Membrane</keyword>
<evidence type="ECO:0000313" key="9">
    <source>
        <dbReference type="Ensembl" id="ENSLCNP00005008159.1"/>
    </source>
</evidence>
<evidence type="ECO:0000256" key="1">
    <source>
        <dbReference type="ARBA" id="ARBA00004370"/>
    </source>
</evidence>
<dbReference type="InterPro" id="IPR013106">
    <property type="entry name" value="Ig_V-set"/>
</dbReference>
<keyword evidence="7" id="KW-0732">Signal</keyword>
<evidence type="ECO:0000313" key="10">
    <source>
        <dbReference type="Proteomes" id="UP000472241"/>
    </source>
</evidence>
<evidence type="ECO:0000256" key="5">
    <source>
        <dbReference type="ARBA" id="ARBA00023170"/>
    </source>
</evidence>
<dbReference type="InterPro" id="IPR007110">
    <property type="entry name" value="Ig-like_dom"/>
</dbReference>
<dbReference type="Ensembl" id="ENSLCNT00005009165.1">
    <property type="protein sequence ID" value="ENSLCNP00005008159.1"/>
    <property type="gene ID" value="ENSLCNG00005005361.1"/>
</dbReference>
<dbReference type="SUPFAM" id="SSF48726">
    <property type="entry name" value="Immunoglobulin"/>
    <property type="match status" value="1"/>
</dbReference>
<dbReference type="Proteomes" id="UP000472241">
    <property type="component" value="Unplaced"/>
</dbReference>
<accession>A0A667G4Q2</accession>
<proteinExistence type="predicted"/>
<dbReference type="SMART" id="SM00406">
    <property type="entry name" value="IGv"/>
    <property type="match status" value="1"/>
</dbReference>
<reference evidence="9" key="2">
    <citation type="submission" date="2025-09" db="UniProtKB">
        <authorList>
            <consortium name="Ensembl"/>
        </authorList>
    </citation>
    <scope>IDENTIFICATION</scope>
</reference>
<evidence type="ECO:0000259" key="8">
    <source>
        <dbReference type="PROSITE" id="PS50835"/>
    </source>
</evidence>
<dbReference type="InterPro" id="IPR051117">
    <property type="entry name" value="TRG_var/const_region"/>
</dbReference>
<keyword evidence="3" id="KW-1133">Transmembrane helix</keyword>
<feature type="signal peptide" evidence="7">
    <location>
        <begin position="1"/>
        <end position="24"/>
    </location>
</feature>
<evidence type="ECO:0000256" key="6">
    <source>
        <dbReference type="ARBA" id="ARBA00023319"/>
    </source>
</evidence>
<keyword evidence="2" id="KW-0812">Transmembrane</keyword>
<dbReference type="SMART" id="SM00409">
    <property type="entry name" value="IG"/>
    <property type="match status" value="1"/>
</dbReference>
<protein>
    <recommendedName>
        <fullName evidence="8">Ig-like domain-containing protein</fullName>
    </recommendedName>
</protein>
<keyword evidence="6" id="KW-0393">Immunoglobulin domain</keyword>